<dbReference type="PANTHER" id="PTHR32071">
    <property type="entry name" value="TRANSCRIPTIONAL REGULATORY PROTEIN"/>
    <property type="match status" value="1"/>
</dbReference>
<evidence type="ECO:0000259" key="5">
    <source>
        <dbReference type="PROSITE" id="PS50045"/>
    </source>
</evidence>
<dbReference type="InterPro" id="IPR036390">
    <property type="entry name" value="WH_DNA-bd_sf"/>
</dbReference>
<feature type="domain" description="Sigma-54 factor interaction" evidence="5">
    <location>
        <begin position="112"/>
        <end position="342"/>
    </location>
</feature>
<sequence>MTNKEKVLNYIRDKLKNISDSDVLKSRNFGITAEDLSETLGISRANISHILNKLVRDKLLVKLVSRPVYYLTREKAEELIGESIGESISLNDFIALIKKANRKSSTDIFENLIGYNGSLKKQVEQAKAAILYPPYGLHTLIIGPPGSGKSYLAELMYEFGKQIGKYSNFETLNCADYYNNPQLLMSYLFGHVKGAFTGADSDNIGLVEKANNGILFLDEVHRLPPEGQEMLFYLIDKGIYHRLGDAMIRKAKLMIILATTENPESSLLKTFLRRIPIVIKMPAWNDRPFEEKIEIIKELLKKEAKQVAKKFIISPEIITIMANCDFNGNVGELKSTIQLLCAKAFLRNYNTTDSDGELKIDITLLPENMKIKMYEENTKNKKYYEDPLIILPDGKEKSLEKYDLYDFIIERYKILEQQGFDKNDINERIELYIDSLYKHIINKFKSPNVKEIEKLVDKEIIDFSAEVKDFAERKLNIKLNDNFLYAFSFHLEALIKRIKNGQPITNLRLNEIRNKYINEFKISEEIVKMIRDKFKINVSTEESGFITLFLVSGMRDINEKKSVAIMVLMHGDGVAKNIANVVNKLLNITKVAYFDMPLDMNVDDALIKIMNISKEIHEGKGILYLVDMGSLKNIPDSIEKFTGIRTRVIDNVSTPIVLEAARKAYFLDEDLDEIYNSICNRTFSNENKKRCIVTICSTGEGTADKLKNYIESNYELENLAIYSLSFFDITERTEKYYNIIRENDVLCVIGALDPEINGIPYVPTDKIIKDKNYLATNFGIKLKHNFLVENEYKEIKETLEEFLTYINPSKVIEAYKLFIKDIEKYNIALKREKKIKLGIHMGCVVERLFTNNFIKHHAKNEVINKNNGLYQILKNALTVFNTMFNININDDEICFIIDIINYDELYV</sequence>
<keyword evidence="1" id="KW-0808">Transferase</keyword>
<dbReference type="Pfam" id="PF00158">
    <property type="entry name" value="Sigma54_activat"/>
    <property type="match status" value="1"/>
</dbReference>
<dbReference type="SUPFAM" id="SSF63520">
    <property type="entry name" value="PTS-regulatory domain, PRD"/>
    <property type="match status" value="2"/>
</dbReference>
<dbReference type="CDD" id="cd00009">
    <property type="entry name" value="AAA"/>
    <property type="match status" value="1"/>
</dbReference>
<dbReference type="SUPFAM" id="SSF53062">
    <property type="entry name" value="PTS system fructose IIA component-like"/>
    <property type="match status" value="1"/>
</dbReference>
<protein>
    <submittedName>
        <fullName evidence="8">Transcriptional regulatory protein LevR/transcriptional regulator with AAA-type ATPase domain</fullName>
    </submittedName>
</protein>
<dbReference type="PANTHER" id="PTHR32071:SF90">
    <property type="entry name" value="TRANSCRIPTIONAL REGULATORY PROTEIN LEVR"/>
    <property type="match status" value="1"/>
</dbReference>
<evidence type="ECO:0000313" key="9">
    <source>
        <dbReference type="Proteomes" id="UP001223886"/>
    </source>
</evidence>
<evidence type="ECO:0000259" key="7">
    <source>
        <dbReference type="PROSITE" id="PS51372"/>
    </source>
</evidence>
<dbReference type="InterPro" id="IPR027417">
    <property type="entry name" value="P-loop_NTPase"/>
</dbReference>
<organism evidence="8 9">
    <name type="scientific">Thermoanaerobacter pentosaceus</name>
    <dbReference type="NCBI Taxonomy" id="694059"/>
    <lineage>
        <taxon>Bacteria</taxon>
        <taxon>Bacillati</taxon>
        <taxon>Bacillota</taxon>
        <taxon>Clostridia</taxon>
        <taxon>Thermoanaerobacterales</taxon>
        <taxon>Thermoanaerobacteraceae</taxon>
        <taxon>Thermoanaerobacter</taxon>
    </lineage>
</organism>
<evidence type="ECO:0000256" key="3">
    <source>
        <dbReference type="ARBA" id="ARBA00022840"/>
    </source>
</evidence>
<keyword evidence="3" id="KW-0067">ATP-binding</keyword>
<dbReference type="SUPFAM" id="SSF52540">
    <property type="entry name" value="P-loop containing nucleoside triphosphate hydrolases"/>
    <property type="match status" value="1"/>
</dbReference>
<evidence type="ECO:0000313" key="8">
    <source>
        <dbReference type="EMBL" id="MDP9750565.1"/>
    </source>
</evidence>
<feature type="domain" description="PRD" evidence="7">
    <location>
        <begin position="455"/>
        <end position="560"/>
    </location>
</feature>
<dbReference type="PROSITE" id="PS51096">
    <property type="entry name" value="PTS_EIIA_TYPE_4"/>
    <property type="match status" value="1"/>
</dbReference>
<evidence type="ECO:0000256" key="4">
    <source>
        <dbReference type="ARBA" id="ARBA00023125"/>
    </source>
</evidence>
<dbReference type="RefSeq" id="WP_307681038.1">
    <property type="nucleotide sequence ID" value="NZ_JAURUP010000008.1"/>
</dbReference>
<dbReference type="Proteomes" id="UP001223886">
    <property type="component" value="Unassembled WGS sequence"/>
</dbReference>
<dbReference type="InterPro" id="IPR036634">
    <property type="entry name" value="PRD_sf"/>
</dbReference>
<dbReference type="SMART" id="SM00382">
    <property type="entry name" value="AAA"/>
    <property type="match status" value="1"/>
</dbReference>
<dbReference type="InterPro" id="IPR036662">
    <property type="entry name" value="PTS_EIIA_man-typ_sf"/>
</dbReference>
<evidence type="ECO:0000259" key="6">
    <source>
        <dbReference type="PROSITE" id="PS51096"/>
    </source>
</evidence>
<feature type="domain" description="PTS EIIA type-4" evidence="6">
    <location>
        <begin position="562"/>
        <end position="692"/>
    </location>
</feature>
<evidence type="ECO:0000256" key="1">
    <source>
        <dbReference type="ARBA" id="ARBA00022679"/>
    </source>
</evidence>
<dbReference type="InterPro" id="IPR011991">
    <property type="entry name" value="ArsR-like_HTH"/>
</dbReference>
<name>A0ABT9M3R3_9THEO</name>
<dbReference type="InterPro" id="IPR003593">
    <property type="entry name" value="AAA+_ATPase"/>
</dbReference>
<keyword evidence="9" id="KW-1185">Reference proteome</keyword>
<dbReference type="Pfam" id="PF03610">
    <property type="entry name" value="EIIA-man"/>
    <property type="match status" value="1"/>
</dbReference>
<keyword evidence="2" id="KW-0547">Nucleotide-binding</keyword>
<dbReference type="PROSITE" id="PS50045">
    <property type="entry name" value="SIGMA54_INTERACT_4"/>
    <property type="match status" value="1"/>
</dbReference>
<dbReference type="InterPro" id="IPR002078">
    <property type="entry name" value="Sigma_54_int"/>
</dbReference>
<comment type="caution">
    <text evidence="8">The sequence shown here is derived from an EMBL/GenBank/DDBJ whole genome shotgun (WGS) entry which is preliminary data.</text>
</comment>
<dbReference type="Gene3D" id="3.40.50.510">
    <property type="entry name" value="Phosphotransferase system, mannose-type IIA component"/>
    <property type="match status" value="1"/>
</dbReference>
<evidence type="ECO:0000256" key="2">
    <source>
        <dbReference type="ARBA" id="ARBA00022741"/>
    </source>
</evidence>
<dbReference type="EMBL" id="JAURUP010000008">
    <property type="protein sequence ID" value="MDP9750565.1"/>
    <property type="molecule type" value="Genomic_DNA"/>
</dbReference>
<dbReference type="PROSITE" id="PS51372">
    <property type="entry name" value="PRD_2"/>
    <property type="match status" value="2"/>
</dbReference>
<dbReference type="Gene3D" id="1.10.1790.10">
    <property type="entry name" value="PRD domain"/>
    <property type="match status" value="2"/>
</dbReference>
<dbReference type="CDD" id="cd00090">
    <property type="entry name" value="HTH_ARSR"/>
    <property type="match status" value="1"/>
</dbReference>
<dbReference type="InterPro" id="IPR004701">
    <property type="entry name" value="PTS_EIIA_man-typ"/>
</dbReference>
<feature type="domain" description="PRD" evidence="7">
    <location>
        <begin position="806"/>
        <end position="907"/>
    </location>
</feature>
<gene>
    <name evidence="8" type="ORF">J2S24_001033</name>
</gene>
<dbReference type="SUPFAM" id="SSF46785">
    <property type="entry name" value="Winged helix' DNA-binding domain"/>
    <property type="match status" value="1"/>
</dbReference>
<accession>A0ABT9M3R3</accession>
<dbReference type="InterPro" id="IPR011608">
    <property type="entry name" value="PRD"/>
</dbReference>
<dbReference type="PROSITE" id="PS00676">
    <property type="entry name" value="SIGMA54_INTERACT_2"/>
    <property type="match status" value="1"/>
</dbReference>
<proteinExistence type="predicted"/>
<reference evidence="8 9" key="1">
    <citation type="submission" date="2023-07" db="EMBL/GenBank/DDBJ databases">
        <title>Genomic Encyclopedia of Type Strains, Phase IV (KMG-IV): sequencing the most valuable type-strain genomes for metagenomic binning, comparative biology and taxonomic classification.</title>
        <authorList>
            <person name="Goeker M."/>
        </authorList>
    </citation>
    <scope>NUCLEOTIDE SEQUENCE [LARGE SCALE GENOMIC DNA]</scope>
    <source>
        <strain evidence="8 9">DSM 25963</strain>
    </source>
</reference>
<keyword evidence="4" id="KW-0238">DNA-binding</keyword>
<dbReference type="Gene3D" id="3.40.50.300">
    <property type="entry name" value="P-loop containing nucleotide triphosphate hydrolases"/>
    <property type="match status" value="1"/>
</dbReference>
<dbReference type="InterPro" id="IPR025943">
    <property type="entry name" value="Sigma_54_int_dom_ATP-bd_2"/>
</dbReference>
<dbReference type="Pfam" id="PF00874">
    <property type="entry name" value="PRD"/>
    <property type="match status" value="2"/>
</dbReference>